<dbReference type="EC" id="3.5.4.2" evidence="8"/>
<comment type="caution">
    <text evidence="8">Lacks conserved residue(s) required for the propagation of feature annotation.</text>
</comment>
<dbReference type="Pfam" id="PF00962">
    <property type="entry name" value="A_deaminase"/>
    <property type="match status" value="1"/>
</dbReference>
<evidence type="ECO:0000256" key="6">
    <source>
        <dbReference type="ARBA" id="ARBA00023080"/>
    </source>
</evidence>
<dbReference type="InterPro" id="IPR028892">
    <property type="entry name" value="ADE"/>
</dbReference>
<feature type="region of interest" description="Disordered" evidence="9">
    <location>
        <begin position="121"/>
        <end position="147"/>
    </location>
</feature>
<evidence type="ECO:0000313" key="12">
    <source>
        <dbReference type="Proteomes" id="UP001345691"/>
    </source>
</evidence>
<dbReference type="Proteomes" id="UP001345691">
    <property type="component" value="Unassembled WGS sequence"/>
</dbReference>
<keyword evidence="6 8" id="KW-0546">Nucleotide metabolism</keyword>
<dbReference type="InterPro" id="IPR001365">
    <property type="entry name" value="A_deaminase_dom"/>
</dbReference>
<dbReference type="HAMAP" id="MF_01962">
    <property type="entry name" value="Adenine_deaminase"/>
    <property type="match status" value="1"/>
</dbReference>
<comment type="catalytic activity">
    <reaction evidence="8">
        <text>adenine + H2O + H(+) = hypoxanthine + NH4(+)</text>
        <dbReference type="Rhea" id="RHEA:23688"/>
        <dbReference type="ChEBI" id="CHEBI:15377"/>
        <dbReference type="ChEBI" id="CHEBI:15378"/>
        <dbReference type="ChEBI" id="CHEBI:16708"/>
        <dbReference type="ChEBI" id="CHEBI:17368"/>
        <dbReference type="ChEBI" id="CHEBI:28938"/>
        <dbReference type="EC" id="3.5.4.2"/>
    </reaction>
</comment>
<feature type="region of interest" description="Disordered" evidence="9">
    <location>
        <begin position="1"/>
        <end position="50"/>
    </location>
</feature>
<dbReference type="InterPro" id="IPR032466">
    <property type="entry name" value="Metal_Hydrolase"/>
</dbReference>
<dbReference type="Gene3D" id="3.20.20.140">
    <property type="entry name" value="Metal-dependent hydrolases"/>
    <property type="match status" value="1"/>
</dbReference>
<dbReference type="InterPro" id="IPR006650">
    <property type="entry name" value="A/AMP_deam_AS"/>
</dbReference>
<keyword evidence="5" id="KW-0862">Zinc</keyword>
<evidence type="ECO:0000256" key="3">
    <source>
        <dbReference type="ARBA" id="ARBA00022723"/>
    </source>
</evidence>
<feature type="compositionally biased region" description="Low complexity" evidence="9">
    <location>
        <begin position="204"/>
        <end position="218"/>
    </location>
</feature>
<evidence type="ECO:0000313" key="11">
    <source>
        <dbReference type="EMBL" id="KAK5051792.1"/>
    </source>
</evidence>
<accession>A0ABR0IZN6</accession>
<feature type="compositionally biased region" description="Basic and acidic residues" evidence="9">
    <location>
        <begin position="127"/>
        <end position="137"/>
    </location>
</feature>
<feature type="region of interest" description="Disordered" evidence="9">
    <location>
        <begin position="200"/>
        <end position="285"/>
    </location>
</feature>
<evidence type="ECO:0000256" key="8">
    <source>
        <dbReference type="HAMAP-Rule" id="MF_03145"/>
    </source>
</evidence>
<keyword evidence="12" id="KW-1185">Reference proteome</keyword>
<gene>
    <name evidence="8" type="primary">AAH1</name>
    <name evidence="11" type="ORF">LTR69_010083</name>
</gene>
<feature type="binding site" evidence="8">
    <location>
        <position position="1144"/>
    </location>
    <ligand>
        <name>substrate</name>
    </ligand>
</feature>
<dbReference type="Gene3D" id="3.40.50.1820">
    <property type="entry name" value="alpha/beta hydrolase"/>
    <property type="match status" value="1"/>
</dbReference>
<keyword evidence="3" id="KW-0479">Metal-binding</keyword>
<feature type="compositionally biased region" description="Polar residues" evidence="9">
    <location>
        <begin position="271"/>
        <end position="285"/>
    </location>
</feature>
<keyword evidence="7 8" id="KW-0539">Nucleus</keyword>
<evidence type="ECO:0000256" key="1">
    <source>
        <dbReference type="ARBA" id="ARBA00001947"/>
    </source>
</evidence>
<dbReference type="InterPro" id="IPR006330">
    <property type="entry name" value="Ado/ade_deaminase"/>
</dbReference>
<feature type="site" description="Important for catalytic activity" evidence="8">
    <location>
        <position position="1086"/>
    </location>
</feature>
<dbReference type="CDD" id="cd01320">
    <property type="entry name" value="ADA"/>
    <property type="match status" value="1"/>
</dbReference>
<dbReference type="PROSITE" id="PS00485">
    <property type="entry name" value="A_DEAMINASE"/>
    <property type="match status" value="1"/>
</dbReference>
<evidence type="ECO:0000256" key="7">
    <source>
        <dbReference type="ARBA" id="ARBA00023242"/>
    </source>
</evidence>
<evidence type="ECO:0000256" key="2">
    <source>
        <dbReference type="ARBA" id="ARBA00022490"/>
    </source>
</evidence>
<evidence type="ECO:0000256" key="4">
    <source>
        <dbReference type="ARBA" id="ARBA00022801"/>
    </source>
</evidence>
<comment type="similarity">
    <text evidence="8">Belongs to the metallo-dependent hydrolases superfamily. Adenosine and AMP deaminases family. Adenine deaminase type 2 subfamily.</text>
</comment>
<dbReference type="PANTHER" id="PTHR43114:SF6">
    <property type="entry name" value="ADENINE DEAMINASE"/>
    <property type="match status" value="1"/>
</dbReference>
<reference evidence="11 12" key="1">
    <citation type="submission" date="2023-08" db="EMBL/GenBank/DDBJ databases">
        <title>Black Yeasts Isolated from many extreme environments.</title>
        <authorList>
            <person name="Coleine C."/>
            <person name="Stajich J.E."/>
            <person name="Selbmann L."/>
        </authorList>
    </citation>
    <scope>NUCLEOTIDE SEQUENCE [LARGE SCALE GENOMIC DNA]</scope>
    <source>
        <strain evidence="11 12">CCFEE 6328</strain>
    </source>
</reference>
<dbReference type="NCBIfam" id="TIGR01430">
    <property type="entry name" value="aden_deam"/>
    <property type="match status" value="1"/>
</dbReference>
<keyword evidence="2 8" id="KW-0963">Cytoplasm</keyword>
<dbReference type="SUPFAM" id="SSF51556">
    <property type="entry name" value="Metallo-dependent hydrolases"/>
    <property type="match status" value="1"/>
</dbReference>
<comment type="caution">
    <text evidence="11">The sequence shown here is derived from an EMBL/GenBank/DDBJ whole genome shotgun (WGS) entry which is preliminary data.</text>
</comment>
<comment type="cofactor">
    <cofactor evidence="1">
        <name>Zn(2+)</name>
        <dbReference type="ChEBI" id="CHEBI:29105"/>
    </cofactor>
</comment>
<feature type="active site" description="Proton donor" evidence="8">
    <location>
        <position position="1065"/>
    </location>
</feature>
<evidence type="ECO:0000259" key="10">
    <source>
        <dbReference type="Pfam" id="PF00962"/>
    </source>
</evidence>
<name>A0ABR0IZN6_9EURO</name>
<sequence>MESAGAPGMQDHDHDRPSPLYDHEDPLDNDIVPDGPSRPPRLETGGLYDDGMIGVSMSRVQTQMRSPDTPATEKARALNLPLDSFHRILTLEEIADDNNDQQLLNPESEALIGILPASADPLSTHIPRQDNGDETSRGPHPHRLPFTKNLLQNMGNEMRRRASTGPTSLMSNLKKYLPDLPSPSFNMSSVSLLPPSIRHAGHETSVSSRSTPPETPSTFQCSVREPQEQRVGVDNRTPGSQPDRPKLEVESVSRPTHGLDGNVESFLSPVSPASTRSRPRSNSESSLYIRRKVSGVSAFDDLSAFEDVTGMVNSRFKAITDSFQNSSLRLPKLPTIRPSPKRRISPQNNSEATRGLDMVTAMENNTKAQDHHYNSLKGFQNARNAVEIETPQQRAHPILAHALSKTTGDLVVLGGYRGSILRSAQPPHRQVWVPVKVGLNLRKVDLEVGLTPEDEEKMEETIIPSGVLSHIGPIDICRRLLKHMNKCPNARDGKLRVHDWGYDWRLSPHLSSARLIKFLASLPCNHPDTLPEKRGATVVAHSLGGLITRHAVNQRPDLFAGVIYAGVPQHCVNILGPMRNGDDVLLSSRVLTAQVNFTLRTSYTLLPESGRCFIQKHTNKRYDLNFFDAETWDEFRLSPIINPPLHPTQKEGDRRKSILTTLSDSIAANKPNSWFGGQSSQPAESTQTISAATQQVANKAAEAERLVEGDGTDEVVGPTMKQSQHRPSIATASTIPKDRAKEYLCRTLAENLEFKRQLVFNPTHQEDNAYPPLGYMFGKTVPTVYGARVLNEEAIKYTDAFDDLAFAAGDGVVLASAAQLPEGYRCVRGGRVESDRGHVGLLGDLEGVGRCLEAVIDARSKGVGLGKKAGGNKSSIGSLEPDLLFALAARNKINLPSPDVDPAFESVTSLLACYRRFTSLDDFLHYYFIGMSVLITPSDFESLAYAYFKHAHADGVSHAEVFFDPQAHTARGILYQTVISGFTAAQKRALSDFNITSELIVCILRHLPPSDGDDMYRQCVPDLEAGRIKGLGLSSTEKGNPPSLFKTAFLDAESRGFHRTAHAGEEAGVEYMAEALHELHVQRVDHGIKLVEDEAVMQEFVDKKIMVTMCPLSNVELRCVKNVRELPIRKYIDAGVRFSINSDDPAYFGGYILDNYCAVQDAFDLSKKEWETIVKNSVEGSWCSQQRKTEIIALLEDVMQRFKD</sequence>
<feature type="domain" description="Adenosine deaminase" evidence="10">
    <location>
        <begin position="877"/>
        <end position="1196"/>
    </location>
</feature>
<evidence type="ECO:0000256" key="5">
    <source>
        <dbReference type="ARBA" id="ARBA00022833"/>
    </source>
</evidence>
<organism evidence="11 12">
    <name type="scientific">Exophiala sideris</name>
    <dbReference type="NCBI Taxonomy" id="1016849"/>
    <lineage>
        <taxon>Eukaryota</taxon>
        <taxon>Fungi</taxon>
        <taxon>Dikarya</taxon>
        <taxon>Ascomycota</taxon>
        <taxon>Pezizomycotina</taxon>
        <taxon>Eurotiomycetes</taxon>
        <taxon>Chaetothyriomycetidae</taxon>
        <taxon>Chaetothyriales</taxon>
        <taxon>Herpotrichiellaceae</taxon>
        <taxon>Exophiala</taxon>
    </lineage>
</organism>
<keyword evidence="4 8" id="KW-0378">Hydrolase</keyword>
<feature type="compositionally biased region" description="Basic and acidic residues" evidence="9">
    <location>
        <begin position="10"/>
        <end position="26"/>
    </location>
</feature>
<evidence type="ECO:0000256" key="9">
    <source>
        <dbReference type="SAM" id="MobiDB-lite"/>
    </source>
</evidence>
<dbReference type="SUPFAM" id="SSF53474">
    <property type="entry name" value="alpha/beta-Hydrolases"/>
    <property type="match status" value="1"/>
</dbReference>
<dbReference type="InterPro" id="IPR029058">
    <property type="entry name" value="AB_hydrolase_fold"/>
</dbReference>
<protein>
    <recommendedName>
        <fullName evidence="8">Adenine deaminase</fullName>
        <shortName evidence="8">ADE</shortName>
        <ecNumber evidence="8">3.5.4.2</ecNumber>
    </recommendedName>
    <alternativeName>
        <fullName evidence="8">Adenine aminohydrolase</fullName>
        <shortName evidence="8">AAH</shortName>
    </alternativeName>
</protein>
<comment type="function">
    <text evidence="8">Catalyzes the hydrolytic deamination of adenine to hypoxanthine. Plays an important role in the purine salvage pathway and in nitrogen catabolism.</text>
</comment>
<feature type="region of interest" description="Disordered" evidence="9">
    <location>
        <begin position="330"/>
        <end position="349"/>
    </location>
</feature>
<dbReference type="EMBL" id="JAVRRF010000032">
    <property type="protein sequence ID" value="KAK5051792.1"/>
    <property type="molecule type" value="Genomic_DNA"/>
</dbReference>
<proteinExistence type="inferred from homology"/>
<dbReference type="PANTHER" id="PTHR43114">
    <property type="entry name" value="ADENINE DEAMINASE"/>
    <property type="match status" value="1"/>
</dbReference>
<comment type="subcellular location">
    <subcellularLocation>
        <location evidence="8">Cytoplasm</location>
    </subcellularLocation>
    <subcellularLocation>
        <location evidence="8">Nucleus</location>
    </subcellularLocation>
</comment>